<accession>A0A0B5ERJ0</accession>
<dbReference type="Pfam" id="PF25232">
    <property type="entry name" value="DUF7848"/>
    <property type="match status" value="1"/>
</dbReference>
<proteinExistence type="predicted"/>
<protein>
    <recommendedName>
        <fullName evidence="1">DUF7848 domain-containing protein</fullName>
    </recommendedName>
</protein>
<keyword evidence="3" id="KW-1185">Reference proteome</keyword>
<evidence type="ECO:0000259" key="1">
    <source>
        <dbReference type="Pfam" id="PF25232"/>
    </source>
</evidence>
<dbReference type="EMBL" id="CP010519">
    <property type="protein sequence ID" value="AJE80762.1"/>
    <property type="molecule type" value="Genomic_DNA"/>
</dbReference>
<reference evidence="2 3" key="1">
    <citation type="submission" date="2015-01" db="EMBL/GenBank/DDBJ databases">
        <title>Enhanced salinomycin production by adjusting the supply of polyketide extender units in Streptomyce albus DSM 41398.</title>
        <authorList>
            <person name="Lu C."/>
        </authorList>
    </citation>
    <scope>NUCLEOTIDE SEQUENCE [LARGE SCALE GENOMIC DNA]</scope>
    <source>
        <strain evidence="3">ATCC 21838 / DSM 41398 / FERM P-419 / JCM 4703 / NBRC 107858</strain>
    </source>
</reference>
<gene>
    <name evidence="2" type="ORF">SLNWT_0386</name>
</gene>
<sequence>MTRSLIRAVRWHLGRDRSDGAPTTPLYFVRCTTEACGGKSRIVRTLQEAQDWPFSHIAAHPSHTGYEARCTMYWRMTPTDDRVVPVDPPSTYGRPS</sequence>
<dbReference type="AlphaFoldDB" id="A0A0B5ERJ0"/>
<feature type="domain" description="DUF7848" evidence="1">
    <location>
        <begin position="1"/>
        <end position="80"/>
    </location>
</feature>
<evidence type="ECO:0000313" key="2">
    <source>
        <dbReference type="EMBL" id="AJE80762.1"/>
    </source>
</evidence>
<dbReference type="KEGG" id="sals:SLNWT_0386"/>
<organism evidence="2 3">
    <name type="scientific">Streptomyces albus (strain ATCC 21838 / DSM 41398 / FERM P-419 / JCM 4703 / NBRC 107858)</name>
    <dbReference type="NCBI Taxonomy" id="1081613"/>
    <lineage>
        <taxon>Bacteria</taxon>
        <taxon>Bacillati</taxon>
        <taxon>Actinomycetota</taxon>
        <taxon>Actinomycetes</taxon>
        <taxon>Kitasatosporales</taxon>
        <taxon>Streptomycetaceae</taxon>
        <taxon>Streptomyces</taxon>
    </lineage>
</organism>
<name>A0A0B5ERJ0_STRA4</name>
<dbReference type="Proteomes" id="UP000031523">
    <property type="component" value="Chromosome"/>
</dbReference>
<dbReference type="InterPro" id="IPR057170">
    <property type="entry name" value="DUF7848"/>
</dbReference>
<evidence type="ECO:0000313" key="3">
    <source>
        <dbReference type="Proteomes" id="UP000031523"/>
    </source>
</evidence>